<reference evidence="3" key="1">
    <citation type="journal article" date="2014" name="Int. J. Syst. Evol. Microbiol.">
        <title>Complete genome sequence of Corynebacterium casei LMG S-19264T (=DSM 44701T), isolated from a smear-ripened cheese.</title>
        <authorList>
            <consortium name="US DOE Joint Genome Institute (JGI-PGF)"/>
            <person name="Walter F."/>
            <person name="Albersmeier A."/>
            <person name="Kalinowski J."/>
            <person name="Ruckert C."/>
        </authorList>
    </citation>
    <scope>NUCLEOTIDE SEQUENCE</scope>
    <source>
        <strain evidence="3">CGMCC 1.12827</strain>
    </source>
</reference>
<comment type="caution">
    <text evidence="3">The sequence shown here is derived from an EMBL/GenBank/DDBJ whole genome shotgun (WGS) entry which is preliminary data.</text>
</comment>
<gene>
    <name evidence="3" type="ORF">GCM10011489_08520</name>
</gene>
<sequence length="1379" mass="142441">MSDMTVGTLVAKLELDRGTYDSDIRKAGNSFQQLAQQADRASQKISTIRTPEGVLTISRDGDKITTTLKKIGTEADGTAKDVDKIGTSAKQASNDLGKTGDGMSKARKKIESDAKGAAKDVEKIGDSAKKSSDEVVTGTQKIGNAFRAQLAEMATGARDQGMEGGGSFVAGFGTKAAELGGKAGPIGAALAAAVGLGAIFGTKLGQAVADGLKIDQDRRGAAATFGWTDAQLEQAGKAAGNAYGNNFGESVKSNLSTAGVAIQAGLLNGTETAGQIEPIIEKLTTVSTIMGTEIPETARAAGQMVKTGLAGSAADALDQLTVAQQKGLNLSDDLLDTVTEYGTQYRKLGIDGATALGTISQMMSGGARDTDIAADALKEFSLRVIDGSATTQDAYKSLGLNVNDTAEAFGKGGESAKNMAATVIAKLRDIQDPVERNRIGVELFGTQWEDLGGAINKMDLSKASTELGDVGGAADRAAQQMSGPGAALETAKRKIEVAADAIKLKLAEAFGPSLQDFGNWVQTHQTEIVDFFARVGEAALTVVSAVLKIGAAVAFTGGALLDATSTFVAPFKGGLQAIEALGSAMSHLPGSAGQAGAAVRDAAKEGVAMIDSIGKMGDTATDAAGKMWQLADKVSAGKATLEDFRNAQSETADQAGVLTQALGGTANAVVAIPDGKSIILSDNTPETTGRLEALGLKVTTLPNGQVKVTADTAAASITLDAFIQQQRVIRVPVEWTSGGTTWTGDPTSGYNDVGGSSIRMRANGAVVAAMAGGGMRMITKPQSADIYAGRGAGTVFAEQETGGEAYIPLAPTKRNRSMAILTETARLFGYGLVDTKALLAQSFADGAISGADIARMGGGTVNLSLWKAVKAHNPNAVLTSAKTDHDADGGYHPKGDAIDVDPSKTNLDYLWSVRDQLAQIIYDDATHVWYNVNGERAEGAAARAIYGADTMAQHGNHIHVAALHELKDAAAQQKTAMQRTPINDITLTGDSSKDDVASKIIAEGRRRGYSDDQIKAILSTGLQESGLNPNASGGSGAWHGVFQQDSSYAGRDNPNTNITGFYDRLDAKRKADPKADIWKDIFWVQQAPGADSAESAYSTGRQGYLSEIQSQQGAAGSLLSKLSAKVGGTLAPAPTAQGPAQPTGAVQNVFVTNWPSSYDTTSSSTPTTDTTPVPSAAVSTDVVGKGPLPLVAYADGGFNPIPGSAEMLHTPRAWITLAGEAGPEAYIPTSPSKRASSIPLWIETGKRLGILRAYADGGFGGYSDDTTDWMAPKNLDDWLALGAGGFFTAASVVAPYAAMVAQAATAGEVSMSLSDLAPKPDTGNNTVAGLAEIVSQQTSAMSQQIEELKKAVREGKHVYITVKDATGLLEKSGIRLAAM</sequence>
<dbReference type="InterPro" id="IPR010090">
    <property type="entry name" value="Phage_tape_meas"/>
</dbReference>
<feature type="region of interest" description="Disordered" evidence="1">
    <location>
        <begin position="1157"/>
        <end position="1178"/>
    </location>
</feature>
<name>A0A916SXY4_9ACTN</name>
<keyword evidence="4" id="KW-1185">Reference proteome</keyword>
<evidence type="ECO:0000313" key="3">
    <source>
        <dbReference type="EMBL" id="GGB22608.1"/>
    </source>
</evidence>
<dbReference type="Pfam" id="PF10145">
    <property type="entry name" value="PhageMin_Tail"/>
    <property type="match status" value="1"/>
</dbReference>
<proteinExistence type="predicted"/>
<accession>A0A916SXY4</accession>
<evidence type="ECO:0000259" key="2">
    <source>
        <dbReference type="Pfam" id="PF10145"/>
    </source>
</evidence>
<dbReference type="RefSeq" id="WP_229742164.1">
    <property type="nucleotide sequence ID" value="NZ_BMGC01000004.1"/>
</dbReference>
<dbReference type="EMBL" id="BMGC01000004">
    <property type="protein sequence ID" value="GGB22608.1"/>
    <property type="molecule type" value="Genomic_DNA"/>
</dbReference>
<feature type="compositionally biased region" description="Low complexity" evidence="1">
    <location>
        <begin position="1157"/>
        <end position="1175"/>
    </location>
</feature>
<evidence type="ECO:0000256" key="1">
    <source>
        <dbReference type="SAM" id="MobiDB-lite"/>
    </source>
</evidence>
<dbReference type="Proteomes" id="UP000621454">
    <property type="component" value="Unassembled WGS sequence"/>
</dbReference>
<feature type="domain" description="Phage tail tape measure protein" evidence="2">
    <location>
        <begin position="246"/>
        <end position="445"/>
    </location>
</feature>
<protein>
    <recommendedName>
        <fullName evidence="2">Phage tail tape measure protein domain-containing protein</fullName>
    </recommendedName>
</protein>
<organism evidence="3 4">
    <name type="scientific">Gordonia jinhuaensis</name>
    <dbReference type="NCBI Taxonomy" id="1517702"/>
    <lineage>
        <taxon>Bacteria</taxon>
        <taxon>Bacillati</taxon>
        <taxon>Actinomycetota</taxon>
        <taxon>Actinomycetes</taxon>
        <taxon>Mycobacteriales</taxon>
        <taxon>Gordoniaceae</taxon>
        <taxon>Gordonia</taxon>
    </lineage>
</organism>
<reference evidence="3" key="2">
    <citation type="submission" date="2020-09" db="EMBL/GenBank/DDBJ databases">
        <authorList>
            <person name="Sun Q."/>
            <person name="Zhou Y."/>
        </authorList>
    </citation>
    <scope>NUCLEOTIDE SEQUENCE</scope>
    <source>
        <strain evidence="3">CGMCC 1.12827</strain>
    </source>
</reference>
<evidence type="ECO:0000313" key="4">
    <source>
        <dbReference type="Proteomes" id="UP000621454"/>
    </source>
</evidence>